<dbReference type="Pfam" id="PF03808">
    <property type="entry name" value="Glyco_tran_WecG"/>
    <property type="match status" value="1"/>
</dbReference>
<keyword evidence="1" id="KW-0328">Glycosyltransferase</keyword>
<dbReference type="PANTHER" id="PTHR34136:SF1">
    <property type="entry name" value="UDP-N-ACETYL-D-MANNOSAMINURONIC ACID TRANSFERASE"/>
    <property type="match status" value="1"/>
</dbReference>
<evidence type="ECO:0000256" key="2">
    <source>
        <dbReference type="ARBA" id="ARBA00022679"/>
    </source>
</evidence>
<evidence type="ECO:0000256" key="1">
    <source>
        <dbReference type="ARBA" id="ARBA00022676"/>
    </source>
</evidence>
<comment type="caution">
    <text evidence="3">The sequence shown here is derived from an EMBL/GenBank/DDBJ whole genome shotgun (WGS) entry which is preliminary data.</text>
</comment>
<dbReference type="RefSeq" id="WP_210804952.1">
    <property type="nucleotide sequence ID" value="NZ_JAGQDG010000001.1"/>
</dbReference>
<dbReference type="NCBIfam" id="TIGR00696">
    <property type="entry name" value="wecG_tagA_cpsF"/>
    <property type="match status" value="1"/>
</dbReference>
<protein>
    <submittedName>
        <fullName evidence="3">WecB/TagA/CpsF family glycosyltransferase</fullName>
    </submittedName>
</protein>
<dbReference type="PANTHER" id="PTHR34136">
    <property type="match status" value="1"/>
</dbReference>
<proteinExistence type="predicted"/>
<dbReference type="EMBL" id="JAGQDG010000001">
    <property type="protein sequence ID" value="MBQ0933718.1"/>
    <property type="molecule type" value="Genomic_DNA"/>
</dbReference>
<sequence>MSSDTKREDESPASSTWQGRWRQLLQALRVVRHASDLEAELWEPLEQINRPTVMAFVNAHAMNSVVSHQRFGEALAGADLLLRDGAGMHLLLLMLGRHPGVNLNGTDLIPKLLERYEGRRVALYGTVEPYLSKAARYVQRDLAHGAQMFTCHGFGTAADYVEQALRDRPNLIVLGMGMPKQESIAAELRRHLQHPCLIVCGGAIIDFMGDRFDRAPVWMRRCGLEWLFRLAREPKRLFRRYVIGNPAFLLRSLRLMVR</sequence>
<evidence type="ECO:0000313" key="4">
    <source>
        <dbReference type="Proteomes" id="UP000672097"/>
    </source>
</evidence>
<organism evidence="3 4">
    <name type="scientific">Ideonella paludis</name>
    <dbReference type="NCBI Taxonomy" id="1233411"/>
    <lineage>
        <taxon>Bacteria</taxon>
        <taxon>Pseudomonadati</taxon>
        <taxon>Pseudomonadota</taxon>
        <taxon>Betaproteobacteria</taxon>
        <taxon>Burkholderiales</taxon>
        <taxon>Sphaerotilaceae</taxon>
        <taxon>Ideonella</taxon>
    </lineage>
</organism>
<dbReference type="InterPro" id="IPR004629">
    <property type="entry name" value="WecG_TagA_CpsF"/>
</dbReference>
<dbReference type="Proteomes" id="UP000672097">
    <property type="component" value="Unassembled WGS sequence"/>
</dbReference>
<gene>
    <name evidence="3" type="ORF">KAK11_00150</name>
</gene>
<keyword evidence="2" id="KW-0808">Transferase</keyword>
<evidence type="ECO:0000313" key="3">
    <source>
        <dbReference type="EMBL" id="MBQ0933718.1"/>
    </source>
</evidence>
<dbReference type="CDD" id="cd06533">
    <property type="entry name" value="Glyco_transf_WecG_TagA"/>
    <property type="match status" value="1"/>
</dbReference>
<keyword evidence="4" id="KW-1185">Reference proteome</keyword>
<reference evidence="3 4" key="1">
    <citation type="submission" date="2021-04" db="EMBL/GenBank/DDBJ databases">
        <title>The genome sequence of type strain Ideonella paludis KCTC 32238.</title>
        <authorList>
            <person name="Liu Y."/>
        </authorList>
    </citation>
    <scope>NUCLEOTIDE SEQUENCE [LARGE SCALE GENOMIC DNA]</scope>
    <source>
        <strain evidence="3 4">KCTC 32238</strain>
    </source>
</reference>
<accession>A0ABS5DRD4</accession>
<name>A0ABS5DRD4_9BURK</name>